<accession>A0A7S3LE80</accession>
<reference evidence="1" key="1">
    <citation type="submission" date="2021-01" db="EMBL/GenBank/DDBJ databases">
        <authorList>
            <person name="Corre E."/>
            <person name="Pelletier E."/>
            <person name="Niang G."/>
            <person name="Scheremetjew M."/>
            <person name="Finn R."/>
            <person name="Kale V."/>
            <person name="Holt S."/>
            <person name="Cochrane G."/>
            <person name="Meng A."/>
            <person name="Brown T."/>
            <person name="Cohen L."/>
        </authorList>
    </citation>
    <scope>NUCLEOTIDE SEQUENCE</scope>
    <source>
        <strain evidence="1">CCMP127</strain>
    </source>
</reference>
<sequence>MNFCDLNEAGLTALEKRHYERAVTLFRHGINKLNQEREHTPKPPRNRTFFYHAVPLHLGLDENAPFTANTSSQDGHFFLFDTVFLIDYNGIWQSYAFAITTLLYNIALTLHLQGLERTQHFKLDQARQIYAKALRFFTSTGKATLAATREGDRRVLFLALSNNYGHVCALLCDREGTEKAQEFIRELIADPFSDQILDPSDMSFFRATCLLGKLKELAPSPAPSA</sequence>
<evidence type="ECO:0008006" key="2">
    <source>
        <dbReference type="Google" id="ProtNLM"/>
    </source>
</evidence>
<protein>
    <recommendedName>
        <fullName evidence="2">KIF-binding protein</fullName>
    </recommendedName>
</protein>
<dbReference type="AlphaFoldDB" id="A0A7S3LE80"/>
<gene>
    <name evidence="1" type="ORF">ACOF00016_LOCUS17453</name>
</gene>
<dbReference type="EMBL" id="HBIM01023590">
    <property type="protein sequence ID" value="CAE0420756.1"/>
    <property type="molecule type" value="Transcribed_RNA"/>
</dbReference>
<proteinExistence type="predicted"/>
<evidence type="ECO:0000313" key="1">
    <source>
        <dbReference type="EMBL" id="CAE0420756.1"/>
    </source>
</evidence>
<organism evidence="1">
    <name type="scientific">Amphora coffeiformis</name>
    <dbReference type="NCBI Taxonomy" id="265554"/>
    <lineage>
        <taxon>Eukaryota</taxon>
        <taxon>Sar</taxon>
        <taxon>Stramenopiles</taxon>
        <taxon>Ochrophyta</taxon>
        <taxon>Bacillariophyta</taxon>
        <taxon>Bacillariophyceae</taxon>
        <taxon>Bacillariophycidae</taxon>
        <taxon>Thalassiophysales</taxon>
        <taxon>Catenulaceae</taxon>
        <taxon>Amphora</taxon>
    </lineage>
</organism>
<name>A0A7S3LE80_9STRA</name>